<name>A0ABT9MI45_9DEIO</name>
<accession>A0ABT9MI45</accession>
<comment type="caution">
    <text evidence="2">The sequence shown here is derived from an EMBL/GenBank/DDBJ whole genome shotgun (WGS) entry which is preliminary data.</text>
</comment>
<keyword evidence="1" id="KW-0812">Transmembrane</keyword>
<sequence length="140" mass="16431">MRFQTMYVDMRPLFLKWAGMVFVVLFLWWFYASIEGDFARALREMKVMYLQRSRAGETFDFGFWDYCLRDTACVKRLIPEWRAPLLVRAGILGGTVFSLGCALFGLLWRPEVVALRDTRVNAARIEESRKISPVPPRREL</sequence>
<reference evidence="2 3" key="1">
    <citation type="submission" date="2023-07" db="EMBL/GenBank/DDBJ databases">
        <title>Genomic Encyclopedia of Type Strains, Phase IV (KMG-IV): sequencing the most valuable type-strain genomes for metagenomic binning, comparative biology and taxonomic classification.</title>
        <authorList>
            <person name="Goeker M."/>
        </authorList>
    </citation>
    <scope>NUCLEOTIDE SEQUENCE [LARGE SCALE GENOMIC DNA]</scope>
    <source>
        <strain evidence="2 3">NIO-1023</strain>
    </source>
</reference>
<keyword evidence="1" id="KW-0472">Membrane</keyword>
<protein>
    <submittedName>
        <fullName evidence="2">Uncharacterized protein</fullName>
    </submittedName>
</protein>
<dbReference type="Proteomes" id="UP001232163">
    <property type="component" value="Unassembled WGS sequence"/>
</dbReference>
<feature type="transmembrane region" description="Helical" evidence="1">
    <location>
        <begin position="12"/>
        <end position="31"/>
    </location>
</feature>
<evidence type="ECO:0000313" key="2">
    <source>
        <dbReference type="EMBL" id="MDP9766136.1"/>
    </source>
</evidence>
<evidence type="ECO:0000256" key="1">
    <source>
        <dbReference type="SAM" id="Phobius"/>
    </source>
</evidence>
<keyword evidence="1" id="KW-1133">Transmembrane helix</keyword>
<dbReference type="EMBL" id="JAURUR010000020">
    <property type="protein sequence ID" value="MDP9766136.1"/>
    <property type="molecule type" value="Genomic_DNA"/>
</dbReference>
<feature type="transmembrane region" description="Helical" evidence="1">
    <location>
        <begin position="85"/>
        <end position="108"/>
    </location>
</feature>
<evidence type="ECO:0000313" key="3">
    <source>
        <dbReference type="Proteomes" id="UP001232163"/>
    </source>
</evidence>
<proteinExistence type="predicted"/>
<organism evidence="2 3">
    <name type="scientific">Deinococcus enclensis</name>
    <dbReference type="NCBI Taxonomy" id="1049582"/>
    <lineage>
        <taxon>Bacteria</taxon>
        <taxon>Thermotogati</taxon>
        <taxon>Deinococcota</taxon>
        <taxon>Deinococci</taxon>
        <taxon>Deinococcales</taxon>
        <taxon>Deinococcaceae</taxon>
        <taxon>Deinococcus</taxon>
    </lineage>
</organism>
<keyword evidence="3" id="KW-1185">Reference proteome</keyword>
<dbReference type="RefSeq" id="WP_307469019.1">
    <property type="nucleotide sequence ID" value="NZ_JAURUR010000020.1"/>
</dbReference>
<gene>
    <name evidence="2" type="ORF">QO006_003600</name>
</gene>